<dbReference type="OrthoDB" id="531309at2"/>
<sequence length="110" mass="12582">MTNNHQDNEIHQPVSDDPFTRERPTVKERNLTANPGDRIADEPQSIEEKAKQVAVDVPDITGDQITVPTYFVVDTPEGEKKALHHVKDAEEISDVIRQARVNEKGERIWW</sequence>
<name>A0A3S1BYR0_ANAVA</name>
<proteinExistence type="predicted"/>
<keyword evidence="3" id="KW-1185">Reference proteome</keyword>
<dbReference type="AlphaFoldDB" id="A0A3S1BYR0"/>
<protein>
    <submittedName>
        <fullName evidence="2">Uncharacterized protein</fullName>
    </submittedName>
</protein>
<gene>
    <name evidence="2" type="ORF">DSM107003_43430</name>
</gene>
<evidence type="ECO:0000256" key="1">
    <source>
        <dbReference type="SAM" id="MobiDB-lite"/>
    </source>
</evidence>
<dbReference type="Proteomes" id="UP000276103">
    <property type="component" value="Unassembled WGS sequence"/>
</dbReference>
<feature type="compositionally biased region" description="Basic and acidic residues" evidence="1">
    <location>
        <begin position="18"/>
        <end position="30"/>
    </location>
</feature>
<organism evidence="2 3">
    <name type="scientific">Trichormus variabilis SAG 1403-4b</name>
    <dbReference type="NCBI Taxonomy" id="447716"/>
    <lineage>
        <taxon>Bacteria</taxon>
        <taxon>Bacillati</taxon>
        <taxon>Cyanobacteriota</taxon>
        <taxon>Cyanophyceae</taxon>
        <taxon>Nostocales</taxon>
        <taxon>Nostocaceae</taxon>
        <taxon>Trichormus</taxon>
    </lineage>
</organism>
<dbReference type="RefSeq" id="WP_127056151.1">
    <property type="nucleotide sequence ID" value="NZ_RSCM01000018.1"/>
</dbReference>
<dbReference type="EMBL" id="RSCM01000018">
    <property type="protein sequence ID" value="RUS93547.1"/>
    <property type="molecule type" value="Genomic_DNA"/>
</dbReference>
<reference evidence="2 3" key="1">
    <citation type="journal article" date="2019" name="Genome Biol. Evol.">
        <title>Day and night: Metabolic profiles and evolutionary relationships of six axenic non-marine cyanobacteria.</title>
        <authorList>
            <person name="Will S.E."/>
            <person name="Henke P."/>
            <person name="Boedeker C."/>
            <person name="Huang S."/>
            <person name="Brinkmann H."/>
            <person name="Rohde M."/>
            <person name="Jarek M."/>
            <person name="Friedl T."/>
            <person name="Seufert S."/>
            <person name="Schumacher M."/>
            <person name="Overmann J."/>
            <person name="Neumann-Schaal M."/>
            <person name="Petersen J."/>
        </authorList>
    </citation>
    <scope>NUCLEOTIDE SEQUENCE [LARGE SCALE GENOMIC DNA]</scope>
    <source>
        <strain evidence="2 3">SAG 1403-4b</strain>
    </source>
</reference>
<comment type="caution">
    <text evidence="2">The sequence shown here is derived from an EMBL/GenBank/DDBJ whole genome shotgun (WGS) entry which is preliminary data.</text>
</comment>
<feature type="compositionally biased region" description="Basic and acidic residues" evidence="1">
    <location>
        <begin position="1"/>
        <end position="10"/>
    </location>
</feature>
<feature type="region of interest" description="Disordered" evidence="1">
    <location>
        <begin position="1"/>
        <end position="45"/>
    </location>
</feature>
<evidence type="ECO:0000313" key="3">
    <source>
        <dbReference type="Proteomes" id="UP000276103"/>
    </source>
</evidence>
<evidence type="ECO:0000313" key="2">
    <source>
        <dbReference type="EMBL" id="RUS93547.1"/>
    </source>
</evidence>
<accession>A0A3S1BYR0</accession>